<feature type="region of interest" description="Disordered" evidence="1">
    <location>
        <begin position="47"/>
        <end position="66"/>
    </location>
</feature>
<feature type="compositionally biased region" description="Polar residues" evidence="1">
    <location>
        <begin position="53"/>
        <end position="66"/>
    </location>
</feature>
<name>A0A1I4NF66_9PROT</name>
<accession>A0A1I4NF66</accession>
<evidence type="ECO:0000256" key="1">
    <source>
        <dbReference type="SAM" id="MobiDB-lite"/>
    </source>
</evidence>
<evidence type="ECO:0000313" key="3">
    <source>
        <dbReference type="Proteomes" id="UP000183287"/>
    </source>
</evidence>
<organism evidence="2 3">
    <name type="scientific">Nitrosomonas communis</name>
    <dbReference type="NCBI Taxonomy" id="44574"/>
    <lineage>
        <taxon>Bacteria</taxon>
        <taxon>Pseudomonadati</taxon>
        <taxon>Pseudomonadota</taxon>
        <taxon>Betaproteobacteria</taxon>
        <taxon>Nitrosomonadales</taxon>
        <taxon>Nitrosomonadaceae</taxon>
        <taxon>Nitrosomonas</taxon>
    </lineage>
</organism>
<evidence type="ECO:0000313" key="2">
    <source>
        <dbReference type="EMBL" id="SFM13853.1"/>
    </source>
</evidence>
<protein>
    <submittedName>
        <fullName evidence="2">Uncharacterized protein</fullName>
    </submittedName>
</protein>
<proteinExistence type="predicted"/>
<dbReference type="EMBL" id="FOUB01000014">
    <property type="protein sequence ID" value="SFM13853.1"/>
    <property type="molecule type" value="Genomic_DNA"/>
</dbReference>
<dbReference type="AlphaFoldDB" id="A0A1I4NF66"/>
<dbReference type="Proteomes" id="UP000183287">
    <property type="component" value="Unassembled WGS sequence"/>
</dbReference>
<keyword evidence="3" id="KW-1185">Reference proteome</keyword>
<dbReference type="OrthoDB" id="5297361at2"/>
<reference evidence="3" key="1">
    <citation type="submission" date="2016-10" db="EMBL/GenBank/DDBJ databases">
        <authorList>
            <person name="Varghese N."/>
            <person name="Submissions S."/>
        </authorList>
    </citation>
    <scope>NUCLEOTIDE SEQUENCE [LARGE SCALE GENOMIC DNA]</scope>
    <source>
        <strain evidence="3">Nm44</strain>
    </source>
</reference>
<gene>
    <name evidence="2" type="ORF">SAMN05421863_101473</name>
</gene>
<sequence length="66" mass="7281">MMDVNQTPPEKMTPEQRRQEIASILANGIARLRTAGSQQHAVMATESKFELDSSGQRSVHSNPSTK</sequence>